<evidence type="ECO:0000256" key="1">
    <source>
        <dbReference type="SAM" id="Phobius"/>
    </source>
</evidence>
<evidence type="ECO:0000313" key="2">
    <source>
        <dbReference type="EMBL" id="CAE0311497.1"/>
    </source>
</evidence>
<feature type="transmembrane region" description="Helical" evidence="1">
    <location>
        <begin position="153"/>
        <end position="173"/>
    </location>
</feature>
<sequence length="223" mass="24713">MLLVAIIRQAAKQMLDAELVLVFVWVCQLLKALNHLIQLNAKLLFQLVKLDELLLLHLALLINQLVFEEEEAVLLHAALQLLSLWLVQARLVVNIMLLQLDIALQNLSGLADFLNFGVEQLDLLPEELCDLLVAIENDCGPISKLLCALGGGLRALSIPLLLLLLTGVSRLILLHFRLCMLLIVLGRGRFSQSFFFVLFSGFFGCCSTLLLAALCAFWPAACI</sequence>
<dbReference type="EMBL" id="HBIE01021078">
    <property type="protein sequence ID" value="CAE0311497.1"/>
    <property type="molecule type" value="Transcribed_RNA"/>
</dbReference>
<reference evidence="2" key="1">
    <citation type="submission" date="2021-01" db="EMBL/GenBank/DDBJ databases">
        <authorList>
            <person name="Corre E."/>
            <person name="Pelletier E."/>
            <person name="Niang G."/>
            <person name="Scheremetjew M."/>
            <person name="Finn R."/>
            <person name="Kale V."/>
            <person name="Holt S."/>
            <person name="Cochrane G."/>
            <person name="Meng A."/>
            <person name="Brown T."/>
            <person name="Cohen L."/>
        </authorList>
    </citation>
    <scope>NUCLEOTIDE SEQUENCE</scope>
    <source>
        <strain evidence="2">Fehren 1</strain>
    </source>
</reference>
<gene>
    <name evidence="2" type="ORF">FEHR0123_LOCUS6416</name>
</gene>
<accession>A0A7S3MLC3</accession>
<keyword evidence="1" id="KW-1133">Transmembrane helix</keyword>
<organism evidence="2">
    <name type="scientific">Favella ehrenbergii</name>
    <dbReference type="NCBI Taxonomy" id="182087"/>
    <lineage>
        <taxon>Eukaryota</taxon>
        <taxon>Sar</taxon>
        <taxon>Alveolata</taxon>
        <taxon>Ciliophora</taxon>
        <taxon>Intramacronucleata</taxon>
        <taxon>Spirotrichea</taxon>
        <taxon>Choreotrichia</taxon>
        <taxon>Tintinnida</taxon>
        <taxon>Xystonellidae</taxon>
        <taxon>Favella</taxon>
    </lineage>
</organism>
<protein>
    <submittedName>
        <fullName evidence="2">Uncharacterized protein</fullName>
    </submittedName>
</protein>
<dbReference type="AlphaFoldDB" id="A0A7S3MLC3"/>
<keyword evidence="1" id="KW-0812">Transmembrane</keyword>
<proteinExistence type="predicted"/>
<feature type="transmembrane region" description="Helical" evidence="1">
    <location>
        <begin position="194"/>
        <end position="221"/>
    </location>
</feature>
<keyword evidence="1" id="KW-0472">Membrane</keyword>
<name>A0A7S3MLC3_9SPIT</name>